<keyword evidence="4" id="KW-0560">Oxidoreductase</keyword>
<evidence type="ECO:0000313" key="9">
    <source>
        <dbReference type="EMBL" id="SDB41134.1"/>
    </source>
</evidence>
<feature type="binding site" evidence="7">
    <location>
        <position position="281"/>
    </location>
    <ligand>
        <name>glyoxylate</name>
        <dbReference type="ChEBI" id="CHEBI:36655"/>
    </ligand>
</feature>
<dbReference type="FunFam" id="3.20.20.70:FF:000029">
    <property type="entry name" value="L-lactate dehydrogenase"/>
    <property type="match status" value="1"/>
</dbReference>
<evidence type="ECO:0000256" key="4">
    <source>
        <dbReference type="ARBA" id="ARBA00023002"/>
    </source>
</evidence>
<dbReference type="InterPro" id="IPR012133">
    <property type="entry name" value="Alpha-hydoxy_acid_DH_FMN"/>
</dbReference>
<dbReference type="GO" id="GO:0004459">
    <property type="term" value="F:L-lactate dehydrogenase (NAD+) activity"/>
    <property type="evidence" value="ECO:0007669"/>
    <property type="project" value="TreeGrafter"/>
</dbReference>
<comment type="cofactor">
    <cofactor evidence="1">
        <name>FMN</name>
        <dbReference type="ChEBI" id="CHEBI:58210"/>
    </cofactor>
</comment>
<feature type="binding site" evidence="7">
    <location>
        <position position="133"/>
    </location>
    <ligand>
        <name>FMN</name>
        <dbReference type="ChEBI" id="CHEBI:58210"/>
    </ligand>
</feature>
<dbReference type="OrthoDB" id="9770452at2"/>
<dbReference type="InterPro" id="IPR008259">
    <property type="entry name" value="FMN_hydac_DH_AS"/>
</dbReference>
<gene>
    <name evidence="9" type="ORF">SAMN02982931_03120</name>
</gene>
<dbReference type="CDD" id="cd02809">
    <property type="entry name" value="alpha_hydroxyacid_oxid_FMN"/>
    <property type="match status" value="1"/>
</dbReference>
<feature type="binding site" evidence="7">
    <location>
        <position position="112"/>
    </location>
    <ligand>
        <name>FMN</name>
        <dbReference type="ChEBI" id="CHEBI:58210"/>
    </ligand>
</feature>
<feature type="binding site" evidence="7">
    <location>
        <position position="257"/>
    </location>
    <ligand>
        <name>FMN</name>
        <dbReference type="ChEBI" id="CHEBI:58210"/>
    </ligand>
</feature>
<evidence type="ECO:0000256" key="2">
    <source>
        <dbReference type="ARBA" id="ARBA00022630"/>
    </source>
</evidence>
<protein>
    <submittedName>
        <fullName evidence="9">L-lactate dehydrogenase (Cytochrome)</fullName>
    </submittedName>
</protein>
<proteinExistence type="inferred from homology"/>
<feature type="binding site" evidence="7">
    <location>
        <position position="279"/>
    </location>
    <ligand>
        <name>FMN</name>
        <dbReference type="ChEBI" id="CHEBI:58210"/>
    </ligand>
</feature>
<dbReference type="Pfam" id="PF01070">
    <property type="entry name" value="FMN_dh"/>
    <property type="match status" value="1"/>
</dbReference>
<keyword evidence="2 7" id="KW-0285">Flavoprotein</keyword>
<dbReference type="PANTHER" id="PTHR10578">
    <property type="entry name" value="S -2-HYDROXY-ACID OXIDASE-RELATED"/>
    <property type="match status" value="1"/>
</dbReference>
<evidence type="ECO:0000256" key="1">
    <source>
        <dbReference type="ARBA" id="ARBA00001917"/>
    </source>
</evidence>
<dbReference type="Gene3D" id="3.20.20.70">
    <property type="entry name" value="Aldolase class I"/>
    <property type="match status" value="1"/>
</dbReference>
<reference evidence="9 10" key="1">
    <citation type="submission" date="2016-10" db="EMBL/GenBank/DDBJ databases">
        <authorList>
            <person name="de Groot N.N."/>
        </authorList>
    </citation>
    <scope>NUCLEOTIDE SEQUENCE [LARGE SCALE GENOMIC DNA]</scope>
    <source>
        <strain evidence="9 10">ATCC 35022</strain>
    </source>
</reference>
<keyword evidence="3 7" id="KW-0288">FMN</keyword>
<feature type="binding site" evidence="7">
    <location>
        <begin position="312"/>
        <end position="316"/>
    </location>
    <ligand>
        <name>FMN</name>
        <dbReference type="ChEBI" id="CHEBI:58210"/>
    </ligand>
</feature>
<accession>A0A1G6D7H4</accession>
<evidence type="ECO:0000259" key="8">
    <source>
        <dbReference type="PROSITE" id="PS51349"/>
    </source>
</evidence>
<dbReference type="InterPro" id="IPR000262">
    <property type="entry name" value="FMN-dep_DH"/>
</dbReference>
<evidence type="ECO:0000256" key="5">
    <source>
        <dbReference type="ARBA" id="ARBA00024042"/>
    </source>
</evidence>
<evidence type="ECO:0000313" key="10">
    <source>
        <dbReference type="Proteomes" id="UP000199071"/>
    </source>
</evidence>
<feature type="binding site" evidence="7">
    <location>
        <position position="170"/>
    </location>
    <ligand>
        <name>glyoxylate</name>
        <dbReference type="ChEBI" id="CHEBI:36655"/>
    </ligand>
</feature>
<feature type="binding site" evidence="7">
    <location>
        <position position="284"/>
    </location>
    <ligand>
        <name>glyoxylate</name>
        <dbReference type="ChEBI" id="CHEBI:36655"/>
    </ligand>
</feature>
<dbReference type="AlphaFoldDB" id="A0A1G6D7H4"/>
<comment type="similarity">
    <text evidence="5">Belongs to the FMN-dependent alpha-hydroxy acid dehydrogenase family.</text>
</comment>
<dbReference type="RefSeq" id="WP_090877567.1">
    <property type="nucleotide sequence ID" value="NZ_FMXQ01000006.1"/>
</dbReference>
<dbReference type="GO" id="GO:0010181">
    <property type="term" value="F:FMN binding"/>
    <property type="evidence" value="ECO:0007669"/>
    <property type="project" value="InterPro"/>
</dbReference>
<feature type="binding site" evidence="7">
    <location>
        <position position="161"/>
    </location>
    <ligand>
        <name>FMN</name>
        <dbReference type="ChEBI" id="CHEBI:58210"/>
    </ligand>
</feature>
<dbReference type="EMBL" id="FMXQ01000006">
    <property type="protein sequence ID" value="SDB41134.1"/>
    <property type="molecule type" value="Genomic_DNA"/>
</dbReference>
<dbReference type="PIRSF" id="PIRSF000138">
    <property type="entry name" value="Al-hdrx_acd_dh"/>
    <property type="match status" value="1"/>
</dbReference>
<dbReference type="InterPro" id="IPR037396">
    <property type="entry name" value="FMN_HAD"/>
</dbReference>
<dbReference type="Proteomes" id="UP000199071">
    <property type="component" value="Unassembled WGS sequence"/>
</dbReference>
<evidence type="ECO:0000256" key="7">
    <source>
        <dbReference type="PIRSR" id="PIRSR000138-2"/>
    </source>
</evidence>
<organism evidence="9 10">
    <name type="scientific">Bauldia litoralis</name>
    <dbReference type="NCBI Taxonomy" id="665467"/>
    <lineage>
        <taxon>Bacteria</taxon>
        <taxon>Pseudomonadati</taxon>
        <taxon>Pseudomonadota</taxon>
        <taxon>Alphaproteobacteria</taxon>
        <taxon>Hyphomicrobiales</taxon>
        <taxon>Kaistiaceae</taxon>
        <taxon>Bauldia</taxon>
    </lineage>
</organism>
<keyword evidence="10" id="KW-1185">Reference proteome</keyword>
<evidence type="ECO:0000256" key="6">
    <source>
        <dbReference type="PIRSR" id="PIRSR000138-1"/>
    </source>
</evidence>
<feature type="active site" description="Proton acceptor" evidence="6">
    <location>
        <position position="281"/>
    </location>
</feature>
<dbReference type="PROSITE" id="PS00557">
    <property type="entry name" value="FMN_HYDROXY_ACID_DH_1"/>
    <property type="match status" value="1"/>
</dbReference>
<dbReference type="GO" id="GO:0005886">
    <property type="term" value="C:plasma membrane"/>
    <property type="evidence" value="ECO:0007669"/>
    <property type="project" value="TreeGrafter"/>
</dbReference>
<dbReference type="InterPro" id="IPR013785">
    <property type="entry name" value="Aldolase_TIM"/>
</dbReference>
<dbReference type="PROSITE" id="PS51349">
    <property type="entry name" value="FMN_HYDROXY_ACID_DH_2"/>
    <property type="match status" value="1"/>
</dbReference>
<sequence>MSPEALRRINSIAQMRTRARSALPGAVFDLADGAAEDEWTLRRNESAFDDIALLPKPLDGAANRDLSMTLFGHKLSMPLMIGPTGLAGLFWPGGEQCSARAAAAAGTAYCLSHGSVCTLEDLAKTGAAPRFMQVFIYKDRGFTRELTERAAASGYDGLVLTIDNQLTGNRERDIRNGFTIPPRLGPVEVAGMAIKPGWLWRMRRELPTIGFGNYEREGKAIELGAQGLRIADMLDPAMAWKDVEDLRKIWKGPLILKGVLHPDEARRAIDHGVDSVIVSNHGGRQLDGAASGIEALPGVVSAVEGRIPVLVDGGIRRGVDVVRALILGATACLVARPQLFGLAVAGEAGVARVLEIYRSEIDRVMGFCGVTRVDDLGPDLLLRMPWRQN</sequence>
<dbReference type="PANTHER" id="PTHR10578:SF107">
    <property type="entry name" value="2-HYDROXYACID OXIDASE 1"/>
    <property type="match status" value="1"/>
</dbReference>
<dbReference type="GO" id="GO:0009060">
    <property type="term" value="P:aerobic respiration"/>
    <property type="evidence" value="ECO:0007669"/>
    <property type="project" value="TreeGrafter"/>
</dbReference>
<dbReference type="SUPFAM" id="SSF51395">
    <property type="entry name" value="FMN-linked oxidoreductases"/>
    <property type="match status" value="1"/>
</dbReference>
<evidence type="ECO:0000256" key="3">
    <source>
        <dbReference type="ARBA" id="ARBA00022643"/>
    </source>
</evidence>
<name>A0A1G6D7H4_9HYPH</name>
<dbReference type="STRING" id="665467.SAMN02982931_03120"/>
<feature type="binding site" evidence="7">
    <location>
        <begin position="83"/>
        <end position="85"/>
    </location>
    <ligand>
        <name>FMN</name>
        <dbReference type="ChEBI" id="CHEBI:58210"/>
    </ligand>
</feature>
<feature type="domain" description="FMN hydroxy acid dehydrogenase" evidence="8">
    <location>
        <begin position="4"/>
        <end position="386"/>
    </location>
</feature>